<sequence length="83" mass="8754">MKLHLVLLSAFAGLAAAAVAGNSQGQQFSHLSPSPLTQAIPSLKSLAARKDLKGYRVFYLRIPQSIGGLTVLNSADYAVDTVK</sequence>
<dbReference type="AlphaFoldDB" id="A0A5N6V4V3"/>
<proteinExistence type="predicted"/>
<accession>A0A5N6V4V3</accession>
<keyword evidence="1" id="KW-0732">Signal</keyword>
<dbReference type="EMBL" id="ML738596">
    <property type="protein sequence ID" value="KAE8166012.1"/>
    <property type="molecule type" value="Genomic_DNA"/>
</dbReference>
<evidence type="ECO:0000256" key="1">
    <source>
        <dbReference type="SAM" id="SignalP"/>
    </source>
</evidence>
<evidence type="ECO:0000313" key="2">
    <source>
        <dbReference type="EMBL" id="KAE8166012.1"/>
    </source>
</evidence>
<gene>
    <name evidence="2" type="ORF">BDV40DRAFT_296827</name>
</gene>
<reference evidence="2 3" key="1">
    <citation type="submission" date="2019-04" db="EMBL/GenBank/DDBJ databases">
        <title>Friends and foes A comparative genomics study of 23 Aspergillus species from section Flavi.</title>
        <authorList>
            <consortium name="DOE Joint Genome Institute"/>
            <person name="Kjaerbolling I."/>
            <person name="Vesth T."/>
            <person name="Frisvad J.C."/>
            <person name="Nybo J.L."/>
            <person name="Theobald S."/>
            <person name="Kildgaard S."/>
            <person name="Isbrandt T."/>
            <person name="Kuo A."/>
            <person name="Sato A."/>
            <person name="Lyhne E.K."/>
            <person name="Kogle M.E."/>
            <person name="Wiebenga A."/>
            <person name="Kun R.S."/>
            <person name="Lubbers R.J."/>
            <person name="Makela M.R."/>
            <person name="Barry K."/>
            <person name="Chovatia M."/>
            <person name="Clum A."/>
            <person name="Daum C."/>
            <person name="Haridas S."/>
            <person name="He G."/>
            <person name="LaButti K."/>
            <person name="Lipzen A."/>
            <person name="Mondo S."/>
            <person name="Riley R."/>
            <person name="Salamov A."/>
            <person name="Simmons B.A."/>
            <person name="Magnuson J.K."/>
            <person name="Henrissat B."/>
            <person name="Mortensen U.H."/>
            <person name="Larsen T.O."/>
            <person name="Devries R.P."/>
            <person name="Grigoriev I.V."/>
            <person name="Machida M."/>
            <person name="Baker S.E."/>
            <person name="Andersen M.R."/>
        </authorList>
    </citation>
    <scope>NUCLEOTIDE SEQUENCE [LARGE SCALE GENOMIC DNA]</scope>
    <source>
        <strain evidence="2 3">CBS 117626</strain>
    </source>
</reference>
<feature type="chain" id="PRO_5024799507" evidence="1">
    <location>
        <begin position="18"/>
        <end position="83"/>
    </location>
</feature>
<feature type="signal peptide" evidence="1">
    <location>
        <begin position="1"/>
        <end position="17"/>
    </location>
</feature>
<evidence type="ECO:0000313" key="3">
    <source>
        <dbReference type="Proteomes" id="UP000326950"/>
    </source>
</evidence>
<organism evidence="2 3">
    <name type="scientific">Aspergillus tamarii</name>
    <dbReference type="NCBI Taxonomy" id="41984"/>
    <lineage>
        <taxon>Eukaryota</taxon>
        <taxon>Fungi</taxon>
        <taxon>Dikarya</taxon>
        <taxon>Ascomycota</taxon>
        <taxon>Pezizomycotina</taxon>
        <taxon>Eurotiomycetes</taxon>
        <taxon>Eurotiomycetidae</taxon>
        <taxon>Eurotiales</taxon>
        <taxon>Aspergillaceae</taxon>
        <taxon>Aspergillus</taxon>
        <taxon>Aspergillus subgen. Circumdati</taxon>
    </lineage>
</organism>
<dbReference type="Proteomes" id="UP000326950">
    <property type="component" value="Unassembled WGS sequence"/>
</dbReference>
<protein>
    <submittedName>
        <fullName evidence="2">Uncharacterized protein</fullName>
    </submittedName>
</protein>
<name>A0A5N6V4V3_ASPTM</name>
<keyword evidence="3" id="KW-1185">Reference proteome</keyword>